<comment type="caution">
    <text evidence="2">The sequence shown here is derived from an EMBL/GenBank/DDBJ whole genome shotgun (WGS) entry which is preliminary data.</text>
</comment>
<gene>
    <name evidence="2" type="ORF">CBR_g31430</name>
</gene>
<proteinExistence type="predicted"/>
<name>A0A388LEY9_CHABU</name>
<evidence type="ECO:0000259" key="1">
    <source>
        <dbReference type="PROSITE" id="PS50878"/>
    </source>
</evidence>
<dbReference type="AlphaFoldDB" id="A0A388LEY9"/>
<dbReference type="SUPFAM" id="SSF56672">
    <property type="entry name" value="DNA/RNA polymerases"/>
    <property type="match status" value="1"/>
</dbReference>
<feature type="domain" description="Reverse transcriptase" evidence="1">
    <location>
        <begin position="1"/>
        <end position="208"/>
    </location>
</feature>
<dbReference type="Proteomes" id="UP000265515">
    <property type="component" value="Unassembled WGS sequence"/>
</dbReference>
<dbReference type="InterPro" id="IPR043502">
    <property type="entry name" value="DNA/RNA_pol_sf"/>
</dbReference>
<sequence>MKSTEELVTRIKEANKDLRKDEEFVSAAYDIKEMFCNLPHYVLMEAVRWITDFWVLQGAKGVMLKNKGKEAKIRMGECQVGWTETRFVEVVRFVEFDLGCTYVMAGGRILKQRIGIPMGKASSPALACLLSAHAEFTFLNSLGMERYLTYGARIVDDISIFVRCKKGDVVSKKKAERVIEKFERCYHENLTLERTDKGSFWEFLGCVVGVKDWPEGIVCAATHKNQVGVQSGRLAFQNLQDYCTYSSRQQKLAVISSFLYRAKRYTTMQGAEAVFLFALKIELRLRGFPDEYFDTALRSFSKKFGGLWEGWVLCLTGWDCYQWRRT</sequence>
<protein>
    <recommendedName>
        <fullName evidence="1">Reverse transcriptase domain-containing protein</fullName>
    </recommendedName>
</protein>
<dbReference type="PROSITE" id="PS50878">
    <property type="entry name" value="RT_POL"/>
    <property type="match status" value="1"/>
</dbReference>
<accession>A0A388LEY9</accession>
<reference evidence="2 3" key="1">
    <citation type="journal article" date="2018" name="Cell">
        <title>The Chara Genome: Secondary Complexity and Implications for Plant Terrestrialization.</title>
        <authorList>
            <person name="Nishiyama T."/>
            <person name="Sakayama H."/>
            <person name="Vries J.D."/>
            <person name="Buschmann H."/>
            <person name="Saint-Marcoux D."/>
            <person name="Ullrich K.K."/>
            <person name="Haas F.B."/>
            <person name="Vanderstraeten L."/>
            <person name="Becker D."/>
            <person name="Lang D."/>
            <person name="Vosolsobe S."/>
            <person name="Rombauts S."/>
            <person name="Wilhelmsson P.K.I."/>
            <person name="Janitza P."/>
            <person name="Kern R."/>
            <person name="Heyl A."/>
            <person name="Rumpler F."/>
            <person name="Villalobos L.I.A.C."/>
            <person name="Clay J.M."/>
            <person name="Skokan R."/>
            <person name="Toyoda A."/>
            <person name="Suzuki Y."/>
            <person name="Kagoshima H."/>
            <person name="Schijlen E."/>
            <person name="Tajeshwar N."/>
            <person name="Catarino B."/>
            <person name="Hetherington A.J."/>
            <person name="Saltykova A."/>
            <person name="Bonnot C."/>
            <person name="Breuninger H."/>
            <person name="Symeonidi A."/>
            <person name="Radhakrishnan G.V."/>
            <person name="Van Nieuwerburgh F."/>
            <person name="Deforce D."/>
            <person name="Chang C."/>
            <person name="Karol K.G."/>
            <person name="Hedrich R."/>
            <person name="Ulvskov P."/>
            <person name="Glockner G."/>
            <person name="Delwiche C.F."/>
            <person name="Petrasek J."/>
            <person name="Van de Peer Y."/>
            <person name="Friml J."/>
            <person name="Beilby M."/>
            <person name="Dolan L."/>
            <person name="Kohara Y."/>
            <person name="Sugano S."/>
            <person name="Fujiyama A."/>
            <person name="Delaux P.-M."/>
            <person name="Quint M."/>
            <person name="TheiBen G."/>
            <person name="Hagemann M."/>
            <person name="Harholt J."/>
            <person name="Dunand C."/>
            <person name="Zachgo S."/>
            <person name="Langdale J."/>
            <person name="Maumus F."/>
            <person name="Straeten D.V.D."/>
            <person name="Gould S.B."/>
            <person name="Rensing S.A."/>
        </authorList>
    </citation>
    <scope>NUCLEOTIDE SEQUENCE [LARGE SCALE GENOMIC DNA]</scope>
    <source>
        <strain evidence="2 3">S276</strain>
    </source>
</reference>
<dbReference type="EMBL" id="BFEA01000358">
    <property type="protein sequence ID" value="GBG80874.1"/>
    <property type="molecule type" value="Genomic_DNA"/>
</dbReference>
<evidence type="ECO:0000313" key="3">
    <source>
        <dbReference type="Proteomes" id="UP000265515"/>
    </source>
</evidence>
<organism evidence="2 3">
    <name type="scientific">Chara braunii</name>
    <name type="common">Braun's stonewort</name>
    <dbReference type="NCBI Taxonomy" id="69332"/>
    <lineage>
        <taxon>Eukaryota</taxon>
        <taxon>Viridiplantae</taxon>
        <taxon>Streptophyta</taxon>
        <taxon>Charophyceae</taxon>
        <taxon>Charales</taxon>
        <taxon>Characeae</taxon>
        <taxon>Chara</taxon>
    </lineage>
</organism>
<keyword evidence="3" id="KW-1185">Reference proteome</keyword>
<dbReference type="InterPro" id="IPR000477">
    <property type="entry name" value="RT_dom"/>
</dbReference>
<evidence type="ECO:0000313" key="2">
    <source>
        <dbReference type="EMBL" id="GBG80874.1"/>
    </source>
</evidence>
<dbReference type="Gramene" id="GBG80874">
    <property type="protein sequence ID" value="GBG80874"/>
    <property type="gene ID" value="CBR_g31430"/>
</dbReference>